<keyword evidence="18" id="KW-0732">Signal</keyword>
<evidence type="ECO:0000313" key="20">
    <source>
        <dbReference type="EMBL" id="EAU87899.2"/>
    </source>
</evidence>
<evidence type="ECO:0000256" key="14">
    <source>
        <dbReference type="ARBA" id="ARBA00034059"/>
    </source>
</evidence>
<dbReference type="OrthoDB" id="269227at2759"/>
<comment type="subcellular location">
    <subcellularLocation>
        <location evidence="2">Secreted</location>
    </subcellularLocation>
</comment>
<evidence type="ECO:0000256" key="7">
    <source>
        <dbReference type="ARBA" id="ARBA00022630"/>
    </source>
</evidence>
<dbReference type="InterPro" id="IPR007867">
    <property type="entry name" value="GMC_OxRtase_C"/>
</dbReference>
<dbReference type="VEuPathDB" id="FungiDB:CC1G_01546"/>
<dbReference type="Proteomes" id="UP000001861">
    <property type="component" value="Unassembled WGS sequence"/>
</dbReference>
<comment type="subunit">
    <text evidence="4">Monomer.</text>
</comment>
<feature type="binding site" evidence="16">
    <location>
        <position position="117"/>
    </location>
    <ligand>
        <name>FAD</name>
        <dbReference type="ChEBI" id="CHEBI:57692"/>
    </ligand>
</feature>
<evidence type="ECO:0000256" key="11">
    <source>
        <dbReference type="ARBA" id="ARBA00034010"/>
    </source>
</evidence>
<dbReference type="SUPFAM" id="SSF51905">
    <property type="entry name" value="FAD/NAD(P)-binding domain"/>
    <property type="match status" value="1"/>
</dbReference>
<dbReference type="EMBL" id="AACS02000010">
    <property type="protein sequence ID" value="EAU87899.2"/>
    <property type="molecule type" value="Genomic_DNA"/>
</dbReference>
<evidence type="ECO:0000256" key="3">
    <source>
        <dbReference type="ARBA" id="ARBA00010790"/>
    </source>
</evidence>
<comment type="catalytic activity">
    <reaction evidence="12">
        <text>pyranose + acceptor = pyranos-3-ulose + reduced acceptor.</text>
        <dbReference type="EC" id="1.1.99.29"/>
    </reaction>
</comment>
<feature type="signal peptide" evidence="18">
    <location>
        <begin position="1"/>
        <end position="21"/>
    </location>
</feature>
<comment type="caution">
    <text evidence="20">The sequence shown here is derived from an EMBL/GenBank/DDBJ whole genome shotgun (WGS) entry which is preliminary data.</text>
</comment>
<dbReference type="SUPFAM" id="SSF54373">
    <property type="entry name" value="FAD-linked reductases, C-terminal domain"/>
    <property type="match status" value="1"/>
</dbReference>
<dbReference type="GO" id="GO:0005576">
    <property type="term" value="C:extracellular region"/>
    <property type="evidence" value="ECO:0007669"/>
    <property type="project" value="UniProtKB-SubCell"/>
</dbReference>
<evidence type="ECO:0000256" key="1">
    <source>
        <dbReference type="ARBA" id="ARBA00001974"/>
    </source>
</evidence>
<evidence type="ECO:0000256" key="4">
    <source>
        <dbReference type="ARBA" id="ARBA00011245"/>
    </source>
</evidence>
<accession>A8NHZ9</accession>
<evidence type="ECO:0000256" key="18">
    <source>
        <dbReference type="SAM" id="SignalP"/>
    </source>
</evidence>
<dbReference type="InParanoid" id="A8NHZ9"/>
<dbReference type="Gene3D" id="3.30.560.10">
    <property type="entry name" value="Glucose Oxidase, domain 3"/>
    <property type="match status" value="1"/>
</dbReference>
<keyword evidence="8 16" id="KW-0274">FAD</keyword>
<comment type="catalytic activity">
    <reaction evidence="10">
        <text>pyranose + acceptor = pyranos-2-ulose + reduced acceptor.</text>
        <dbReference type="EC" id="1.1.99.29"/>
    </reaction>
</comment>
<gene>
    <name evidence="20" type="ORF">CC1G_01546</name>
</gene>
<evidence type="ECO:0000256" key="5">
    <source>
        <dbReference type="ARBA" id="ARBA00013177"/>
    </source>
</evidence>
<feature type="domain" description="Glucose-methanol-choline oxidoreductase N-terminal" evidence="19">
    <location>
        <begin position="115"/>
        <end position="138"/>
    </location>
</feature>
<dbReference type="EC" id="1.1.99.29" evidence="5"/>
<dbReference type="PANTHER" id="PTHR11552">
    <property type="entry name" value="GLUCOSE-METHANOL-CHOLINE GMC OXIDOREDUCTASE"/>
    <property type="match status" value="1"/>
</dbReference>
<dbReference type="GO" id="GO:0050660">
    <property type="term" value="F:flavin adenine dinucleotide binding"/>
    <property type="evidence" value="ECO:0007669"/>
    <property type="project" value="InterPro"/>
</dbReference>
<evidence type="ECO:0000256" key="9">
    <source>
        <dbReference type="ARBA" id="ARBA00024699"/>
    </source>
</evidence>
<comment type="catalytic activity">
    <reaction evidence="11">
        <text>pyranose + acceptor = pyranos-2,3-diulose + reduced acceptor.</text>
        <dbReference type="EC" id="1.1.99.29"/>
    </reaction>
</comment>
<evidence type="ECO:0000256" key="13">
    <source>
        <dbReference type="ARBA" id="ARBA00034050"/>
    </source>
</evidence>
<feature type="active site" description="Proton acceptor" evidence="15">
    <location>
        <position position="564"/>
    </location>
</feature>
<dbReference type="GO" id="GO:0033718">
    <property type="term" value="F:pyranose dehydrogenase (acceptor) activity"/>
    <property type="evidence" value="ECO:0007669"/>
    <property type="project" value="UniProtKB-EC"/>
</dbReference>
<keyword evidence="7 17" id="KW-0285">Flavoprotein</keyword>
<dbReference type="AlphaFoldDB" id="A8NHZ9"/>
<feature type="active site" description="Proton donor" evidence="15">
    <location>
        <position position="520"/>
    </location>
</feature>
<dbReference type="InterPro" id="IPR012132">
    <property type="entry name" value="GMC_OxRdtase"/>
</dbReference>
<dbReference type="PANTHER" id="PTHR11552:SF147">
    <property type="entry name" value="CHOLINE DEHYDROGENASE, MITOCHONDRIAL"/>
    <property type="match status" value="1"/>
</dbReference>
<sequence length="585" mass="63710">MPPFRLTATALWLTLFALVHAKVYKSIDELPAGLEESFDFIIAGGGNAGSVLAGRLSEDPKFSVLLVEAGPDNDGALELRIPKNSPWGIPRTFSWNYTVVPQSGLNNRTFFLNRGRVLGGSSSINAMIYTRGSAEDYDLWAKITGDRGWSWKSLFPYALKHEGWTGGVGGRNVSGQYNPRVHGLKGPVKVGMPWREPIEFDKICVEAGKSSKEIPYNGDANDGDLHGITWVHSTFGEGERSSSATAYLTKEVRARPNLSILVNTYVTRVLPSNSGRDLDIRTIELGPLGGGSTVTLTAKKEIILSGGTIGTAHILLNSGIGDRKHLAEVGVKTIHHLPDVGKGMSDHGTTGFRASSNFALEPPPYDNDEAMAQWEQHKTGPLSQSGISNLIAWARIPSNSTIFKRFKDPSPGPGTPHIEYSLSTSGNQTGAQLFLMSPYSRGSVRLNSSNPFDNPLIDSGFLTHPYDIEAYKEGYRMIKRFYELPIWKDRITGPFTIDPDVLSDGEFERRVRDELASALHPVGTAAMSSGRSRTGVVDPELRVKGVRGLRVVDASAIPYVPAAHTQAPVYILAERAVDIIRSAWA</sequence>
<evidence type="ECO:0000256" key="12">
    <source>
        <dbReference type="ARBA" id="ARBA00034029"/>
    </source>
</evidence>
<dbReference type="KEGG" id="cci:CC1G_01546"/>
<proteinExistence type="inferred from homology"/>
<comment type="catalytic activity">
    <reaction evidence="14">
        <text>a pyranoside + acceptor = a pyranosid-3,4-diulose + reduced acceptor.</text>
        <dbReference type="EC" id="1.1.99.29"/>
    </reaction>
</comment>
<dbReference type="InterPro" id="IPR000172">
    <property type="entry name" value="GMC_OxRdtase_N"/>
</dbReference>
<evidence type="ECO:0000256" key="15">
    <source>
        <dbReference type="PIRSR" id="PIRSR000137-1"/>
    </source>
</evidence>
<name>A8NHZ9_COPC7</name>
<dbReference type="PIRSF" id="PIRSF000137">
    <property type="entry name" value="Alcohol_oxidase"/>
    <property type="match status" value="1"/>
</dbReference>
<evidence type="ECO:0000256" key="8">
    <source>
        <dbReference type="ARBA" id="ARBA00022827"/>
    </source>
</evidence>
<dbReference type="GeneID" id="6010373"/>
<dbReference type="Gene3D" id="3.50.50.60">
    <property type="entry name" value="FAD/NAD(P)-binding domain"/>
    <property type="match status" value="1"/>
</dbReference>
<evidence type="ECO:0000256" key="16">
    <source>
        <dbReference type="PIRSR" id="PIRSR000137-2"/>
    </source>
</evidence>
<comment type="function">
    <text evidence="9">Catalyzes the single-oxidation or sequential double oxidation reaction of carbohydrates primarily at carbon-2 and/or carbon-3 with the concomitant reduction of the flavin. The enzyme exhibits a broad sugar substrate specificity, oxidizing different aldopyranoses to the corresponding C-1, C-2, C-3 or C-1,2, C-2,3 and C-3,4 (di)dehydro sugars with substrate-specific regioselectivity. Accepts only a narrow range of electron acceptors such as substituted benzoquinones and complexed metal ions and reacts extremely slowly with O(2) as acceptor. May play a role in the natural recycling of plant matter by oxidizing all major monosaccharides in lignocellulose and by reducing quinone compounds or reactive radical species generated during lignin depolymerization.</text>
</comment>
<evidence type="ECO:0000256" key="2">
    <source>
        <dbReference type="ARBA" id="ARBA00004613"/>
    </source>
</evidence>
<reference evidence="20 21" key="1">
    <citation type="journal article" date="2010" name="Proc. Natl. Acad. Sci. U.S.A.">
        <title>Insights into evolution of multicellular fungi from the assembled chromosomes of the mushroom Coprinopsis cinerea (Coprinus cinereus).</title>
        <authorList>
            <person name="Stajich J.E."/>
            <person name="Wilke S.K."/>
            <person name="Ahren D."/>
            <person name="Au C.H."/>
            <person name="Birren B.W."/>
            <person name="Borodovsky M."/>
            <person name="Burns C."/>
            <person name="Canback B."/>
            <person name="Casselton L.A."/>
            <person name="Cheng C.K."/>
            <person name="Deng J."/>
            <person name="Dietrich F.S."/>
            <person name="Fargo D.C."/>
            <person name="Farman M.L."/>
            <person name="Gathman A.C."/>
            <person name="Goldberg J."/>
            <person name="Guigo R."/>
            <person name="Hoegger P.J."/>
            <person name="Hooker J.B."/>
            <person name="Huggins A."/>
            <person name="James T.Y."/>
            <person name="Kamada T."/>
            <person name="Kilaru S."/>
            <person name="Kodira C."/>
            <person name="Kues U."/>
            <person name="Kupfer D."/>
            <person name="Kwan H.S."/>
            <person name="Lomsadze A."/>
            <person name="Li W."/>
            <person name="Lilly W.W."/>
            <person name="Ma L.J."/>
            <person name="Mackey A.J."/>
            <person name="Manning G."/>
            <person name="Martin F."/>
            <person name="Muraguchi H."/>
            <person name="Natvig D.O."/>
            <person name="Palmerini H."/>
            <person name="Ramesh M.A."/>
            <person name="Rehmeyer C.J."/>
            <person name="Roe B.A."/>
            <person name="Shenoy N."/>
            <person name="Stanke M."/>
            <person name="Ter-Hovhannisyan V."/>
            <person name="Tunlid A."/>
            <person name="Velagapudi R."/>
            <person name="Vision T.J."/>
            <person name="Zeng Q."/>
            <person name="Zolan M.E."/>
            <person name="Pukkila P.J."/>
        </authorList>
    </citation>
    <scope>NUCLEOTIDE SEQUENCE [LARGE SCALE GENOMIC DNA]</scope>
    <source>
        <strain evidence="21">Okayama-7 / 130 / ATCC MYA-4618 / FGSC 9003</strain>
    </source>
</reference>
<dbReference type="InterPro" id="IPR036188">
    <property type="entry name" value="FAD/NAD-bd_sf"/>
</dbReference>
<dbReference type="Pfam" id="PF05199">
    <property type="entry name" value="GMC_oxred_C"/>
    <property type="match status" value="1"/>
</dbReference>
<protein>
    <recommendedName>
        <fullName evidence="5">pyranose dehydrogenase (acceptor)</fullName>
        <ecNumber evidence="5">1.1.99.29</ecNumber>
    </recommendedName>
</protein>
<evidence type="ECO:0000259" key="19">
    <source>
        <dbReference type="PROSITE" id="PS00623"/>
    </source>
</evidence>
<feature type="binding site" evidence="16">
    <location>
        <position position="266"/>
    </location>
    <ligand>
        <name>FAD</name>
        <dbReference type="ChEBI" id="CHEBI:57692"/>
    </ligand>
</feature>
<comment type="similarity">
    <text evidence="3 17">Belongs to the GMC oxidoreductase family.</text>
</comment>
<dbReference type="PROSITE" id="PS00623">
    <property type="entry name" value="GMC_OXRED_1"/>
    <property type="match status" value="1"/>
</dbReference>
<feature type="chain" id="PRO_5002726510" description="pyranose dehydrogenase (acceptor)" evidence="18">
    <location>
        <begin position="22"/>
        <end position="585"/>
    </location>
</feature>
<comment type="cofactor">
    <cofactor evidence="1 16">
        <name>FAD</name>
        <dbReference type="ChEBI" id="CHEBI:57692"/>
    </cofactor>
</comment>
<comment type="catalytic activity">
    <reaction evidence="13">
        <text>a pyranoside + acceptor = a pyranosid-3-ulose + reduced acceptor.</text>
        <dbReference type="EC" id="1.1.99.29"/>
    </reaction>
</comment>
<evidence type="ECO:0000313" key="21">
    <source>
        <dbReference type="Proteomes" id="UP000001861"/>
    </source>
</evidence>
<keyword evidence="6" id="KW-0964">Secreted</keyword>
<dbReference type="Pfam" id="PF00732">
    <property type="entry name" value="GMC_oxred_N"/>
    <property type="match status" value="1"/>
</dbReference>
<dbReference type="RefSeq" id="XP_001833869.2">
    <property type="nucleotide sequence ID" value="XM_001833817.2"/>
</dbReference>
<evidence type="ECO:0000256" key="6">
    <source>
        <dbReference type="ARBA" id="ARBA00022525"/>
    </source>
</evidence>
<evidence type="ECO:0000256" key="10">
    <source>
        <dbReference type="ARBA" id="ARBA00033986"/>
    </source>
</evidence>
<keyword evidence="21" id="KW-1185">Reference proteome</keyword>
<dbReference type="eggNOG" id="KOG1238">
    <property type="taxonomic scope" value="Eukaryota"/>
</dbReference>
<dbReference type="HOGENOM" id="CLU_002865_6_3_1"/>
<organism evidence="20 21">
    <name type="scientific">Coprinopsis cinerea (strain Okayama-7 / 130 / ATCC MYA-4618 / FGSC 9003)</name>
    <name type="common">Inky cap fungus</name>
    <name type="synonym">Hormographiella aspergillata</name>
    <dbReference type="NCBI Taxonomy" id="240176"/>
    <lineage>
        <taxon>Eukaryota</taxon>
        <taxon>Fungi</taxon>
        <taxon>Dikarya</taxon>
        <taxon>Basidiomycota</taxon>
        <taxon>Agaricomycotina</taxon>
        <taxon>Agaricomycetes</taxon>
        <taxon>Agaricomycetidae</taxon>
        <taxon>Agaricales</taxon>
        <taxon>Agaricineae</taxon>
        <taxon>Psathyrellaceae</taxon>
        <taxon>Coprinopsis</taxon>
    </lineage>
</organism>
<evidence type="ECO:0000256" key="17">
    <source>
        <dbReference type="RuleBase" id="RU003968"/>
    </source>
</evidence>
<dbReference type="OMA" id="LEMIFID"/>